<evidence type="ECO:0000313" key="8">
    <source>
        <dbReference type="Ensembl" id="ENSMICP00000021804.1"/>
    </source>
</evidence>
<dbReference type="CTD" id="58475"/>
<dbReference type="KEGG" id="mmur:105867213"/>
<name>A0A8B7FTP2_MICMU</name>
<evidence type="ECO:0000256" key="3">
    <source>
        <dbReference type="ARBA" id="ARBA00022692"/>
    </source>
</evidence>
<evidence type="ECO:0000256" key="6">
    <source>
        <dbReference type="SAM" id="MobiDB-lite"/>
    </source>
</evidence>
<keyword evidence="3 7" id="KW-0812">Transmembrane</keyword>
<gene>
    <name evidence="8" type="primary">MS4A7</name>
</gene>
<dbReference type="GO" id="GO:0005886">
    <property type="term" value="C:plasma membrane"/>
    <property type="evidence" value="ECO:0007669"/>
    <property type="project" value="TreeGrafter"/>
</dbReference>
<dbReference type="AlphaFoldDB" id="A0A8B7FTP2"/>
<reference evidence="8" key="3">
    <citation type="submission" date="2025-09" db="UniProtKB">
        <authorList>
            <consortium name="Ensembl"/>
        </authorList>
    </citation>
    <scope>IDENTIFICATION</scope>
</reference>
<dbReference type="InterPro" id="IPR030417">
    <property type="entry name" value="MS4A"/>
</dbReference>
<reference evidence="8" key="1">
    <citation type="submission" date="2016-12" db="EMBL/GenBank/DDBJ databases">
        <title>Mouse lemur reference genome and diversity panel.</title>
        <authorList>
            <person name="Harris R."/>
            <person name="Larsen P."/>
            <person name="Liu Y."/>
            <person name="Hughes D.S."/>
            <person name="Murali S."/>
            <person name="Raveendran M."/>
            <person name="Korchina V."/>
            <person name="Wang M."/>
            <person name="Jhangiani S."/>
            <person name="Bandaranaike D."/>
            <person name="Bellair M."/>
            <person name="Blankenburg K."/>
            <person name="Chao H."/>
            <person name="Dahdouli M."/>
            <person name="Dinh H."/>
            <person name="Doddapaneni H."/>
            <person name="English A."/>
            <person name="Firestine M."/>
            <person name="Gnanaolivu R."/>
            <person name="Gross S."/>
            <person name="Hernandez B."/>
            <person name="Javaid M."/>
            <person name="Jayaseelan J."/>
            <person name="Jones J."/>
            <person name="Khan Z."/>
            <person name="Kovar C."/>
            <person name="Kurapati P."/>
            <person name="Le B."/>
            <person name="Lee S."/>
            <person name="Li M."/>
            <person name="Mathew T."/>
            <person name="Narasimhan A."/>
            <person name="Ngo D."/>
            <person name="Nguyen L."/>
            <person name="Okwuonu G."/>
            <person name="Ongeri F."/>
            <person name="Osuji N."/>
            <person name="Pu L.-L."/>
            <person name="Puazo M."/>
            <person name="Quiroz J."/>
            <person name="Raj R."/>
            <person name="Rajbhandari K."/>
            <person name="Reid J.G."/>
            <person name="Santibanez J."/>
            <person name="Sexton D."/>
            <person name="Skinner E."/>
            <person name="Vee V."/>
            <person name="Weissenberger G."/>
            <person name="Wu Y."/>
            <person name="Xin Y."/>
            <person name="Han Y."/>
            <person name="Campbell C."/>
            <person name="Brown A."/>
            <person name="Sullivan B."/>
            <person name="Shelton J."/>
            <person name="Brown S."/>
            <person name="Dudchenko O."/>
            <person name="Machol I."/>
            <person name="Durand N."/>
            <person name="Shamim M."/>
            <person name="Lieberman A."/>
            <person name="Muzny D.M."/>
            <person name="Richards S."/>
            <person name="Yoder A."/>
            <person name="Worley K.C."/>
            <person name="Rogers J."/>
            <person name="Gibbs R.A."/>
        </authorList>
    </citation>
    <scope>NUCLEOTIDE SEQUENCE [LARGE SCALE GENOMIC DNA]</scope>
</reference>
<dbReference type="PANTHER" id="PTHR23320">
    <property type="entry name" value="MEMBRANE-SPANNING 4-DOMAINS SUBFAMILY A MS4A -RELATED"/>
    <property type="match status" value="1"/>
</dbReference>
<keyword evidence="5 7" id="KW-0472">Membrane</keyword>
<dbReference type="PANTHER" id="PTHR23320:SF8">
    <property type="entry name" value="MEMBRANE-SPANNING 4-DOMAINS SUBFAMILY A MEMBER 7"/>
    <property type="match status" value="1"/>
</dbReference>
<dbReference type="OrthoDB" id="9837183at2759"/>
<accession>A0A8B7FTP2</accession>
<keyword evidence="9" id="KW-1185">Reference proteome</keyword>
<feature type="compositionally biased region" description="Basic and acidic residues" evidence="6">
    <location>
        <begin position="22"/>
        <end position="33"/>
    </location>
</feature>
<keyword evidence="4 7" id="KW-1133">Transmembrane helix</keyword>
<feature type="transmembrane region" description="Helical" evidence="7">
    <location>
        <begin position="143"/>
        <end position="167"/>
    </location>
</feature>
<evidence type="ECO:0000256" key="1">
    <source>
        <dbReference type="ARBA" id="ARBA00004141"/>
    </source>
</evidence>
<dbReference type="InterPro" id="IPR007237">
    <property type="entry name" value="CD20-like"/>
</dbReference>
<dbReference type="Proteomes" id="UP000694394">
    <property type="component" value="Chromosome 5"/>
</dbReference>
<proteinExistence type="inferred from homology"/>
<comment type="similarity">
    <text evidence="2">Belongs to the MS4A family.</text>
</comment>
<dbReference type="GeneTree" id="ENSGT00940000162779"/>
<feature type="transmembrane region" description="Helical" evidence="7">
    <location>
        <begin position="207"/>
        <end position="232"/>
    </location>
</feature>
<dbReference type="RefSeq" id="XP_012612476.1">
    <property type="nucleotide sequence ID" value="XM_012757022.1"/>
</dbReference>
<dbReference type="GO" id="GO:0007166">
    <property type="term" value="P:cell surface receptor signaling pathway"/>
    <property type="evidence" value="ECO:0007669"/>
    <property type="project" value="TreeGrafter"/>
</dbReference>
<dbReference type="EMBL" id="ABDC03005827">
    <property type="status" value="NOT_ANNOTATED_CDS"/>
    <property type="molecule type" value="Genomic_DNA"/>
</dbReference>
<evidence type="ECO:0000256" key="7">
    <source>
        <dbReference type="SAM" id="Phobius"/>
    </source>
</evidence>
<comment type="subcellular location">
    <subcellularLocation>
        <location evidence="1">Membrane</location>
        <topology evidence="1">Multi-pass membrane protein</topology>
    </subcellularLocation>
</comment>
<evidence type="ECO:0000256" key="5">
    <source>
        <dbReference type="ARBA" id="ARBA00023136"/>
    </source>
</evidence>
<evidence type="ECO:0000313" key="9">
    <source>
        <dbReference type="Proteomes" id="UP000694394"/>
    </source>
</evidence>
<evidence type="ECO:0000256" key="2">
    <source>
        <dbReference type="ARBA" id="ARBA00009565"/>
    </source>
</evidence>
<dbReference type="Pfam" id="PF04103">
    <property type="entry name" value="CD20"/>
    <property type="match status" value="2"/>
</dbReference>
<protein>
    <submittedName>
        <fullName evidence="8">Membrane spanning 4-domains A7</fullName>
    </submittedName>
</protein>
<feature type="compositionally biased region" description="Polar residues" evidence="6">
    <location>
        <begin position="1"/>
        <end position="10"/>
    </location>
</feature>
<evidence type="ECO:0000256" key="4">
    <source>
        <dbReference type="ARBA" id="ARBA00022989"/>
    </source>
</evidence>
<sequence length="253" mass="28106">MLLQPQTTGDFDTFTPKGTVTPKREKPGHTYQKDNDLLDGLPKEVTVLGTIQILCCLMISSLGVILVSAHYSSHFNLAVSNILMSGYPFVGALCFAISGCLSIISREKSTKLCEEIISIQRLILGNWTPKERKNQFRAKWRRMMTLSSLISNAVSSLTAGAGLFLLADGMVAVGTAFQHCDSEKDYLSSSPYSEYYYPMYEVEDCRLSIATVTGVLVVMLTFTVLELLLAAYTSVFWWKRFYANNPGSEFSLP</sequence>
<organism evidence="8 9">
    <name type="scientific">Microcebus murinus</name>
    <name type="common">Gray mouse lemur</name>
    <name type="synonym">Lemur murinus</name>
    <dbReference type="NCBI Taxonomy" id="30608"/>
    <lineage>
        <taxon>Eukaryota</taxon>
        <taxon>Metazoa</taxon>
        <taxon>Chordata</taxon>
        <taxon>Craniata</taxon>
        <taxon>Vertebrata</taxon>
        <taxon>Euteleostomi</taxon>
        <taxon>Mammalia</taxon>
        <taxon>Eutheria</taxon>
        <taxon>Euarchontoglires</taxon>
        <taxon>Primates</taxon>
        <taxon>Strepsirrhini</taxon>
        <taxon>Lemuriformes</taxon>
        <taxon>Cheirogaleidae</taxon>
        <taxon>Microcebus</taxon>
    </lineage>
</organism>
<feature type="transmembrane region" description="Helical" evidence="7">
    <location>
        <begin position="86"/>
        <end position="104"/>
    </location>
</feature>
<feature type="transmembrane region" description="Helical" evidence="7">
    <location>
        <begin position="45"/>
        <end position="66"/>
    </location>
</feature>
<dbReference type="GO" id="GO:0005802">
    <property type="term" value="C:trans-Golgi network"/>
    <property type="evidence" value="ECO:0007669"/>
    <property type="project" value="Ensembl"/>
</dbReference>
<feature type="region of interest" description="Disordered" evidence="6">
    <location>
        <begin position="1"/>
        <end position="33"/>
    </location>
</feature>
<reference evidence="8" key="2">
    <citation type="submission" date="2025-08" db="UniProtKB">
        <authorList>
            <consortium name="Ensembl"/>
        </authorList>
    </citation>
    <scope>IDENTIFICATION</scope>
</reference>
<dbReference type="Ensembl" id="ENSMICT00000038905.2">
    <property type="protein sequence ID" value="ENSMICP00000021804.1"/>
    <property type="gene ID" value="ENSMICG00000038698.2"/>
</dbReference>